<evidence type="ECO:0000256" key="6">
    <source>
        <dbReference type="ARBA" id="ARBA00023134"/>
    </source>
</evidence>
<keyword evidence="6 7" id="KW-0342">GTP-binding</keyword>
<dbReference type="FunFam" id="3.40.50.300:FF:000542">
    <property type="entry name" value="Peptide chain release factor 3"/>
    <property type="match status" value="1"/>
</dbReference>
<sequence length="537" mass="60010">MPSLSDQIASRRTFAIISHPDAGKTTLTEKLLLYTGSIQTAGSVKGKASARHAVSDWMDIEKERGISVTSSVLQFTYEGKCVNILDTPGHQDFSEDTYRTLMAADAAVMVIDGAKGVEAQTKKLFKVCTLRHIPIFTFVNKLDHDTRDPFDLTEEIETVLGIGTYPMNWPIGSGRNFRGVFDRNSRHVIAFEGDGHANATKKVNEIEAELGDPALDELIGEENHRTLMDDIELLDGADNEFDLEAVRTGRLTPVFFGSALTNFGVEPFLKDFLRLAPEPLAYTDVLTGEKVEPSRPEFSGFVFKIQANMDRHHRDRIAFVRICSGKFERGMSAYHVQGDRTIKLATGTSMMADDRAIVDEAYAGDIVGLFDPGIFSIGDTVCAGKPRVQFPQIPTFAPEHFARITQVDTLKRKQFIKGVEELAQEGAIQIFRELGMGMESVIVGVVGVLQLDVLERRLKSEYGVEVSRHPLPYHEIRWIQNDPEELDMASLNLSRDTGRVEDMRGGRLLLFTNEFNVNWAEERNPELRLSEFGNVTF</sequence>
<comment type="subcellular location">
    <subcellularLocation>
        <location evidence="1 7">Cytoplasm</location>
    </subcellularLocation>
</comment>
<dbReference type="InterPro" id="IPR035647">
    <property type="entry name" value="EFG_III/V"/>
</dbReference>
<dbReference type="GO" id="GO:0016149">
    <property type="term" value="F:translation release factor activity, codon specific"/>
    <property type="evidence" value="ECO:0007669"/>
    <property type="project" value="UniProtKB-UniRule"/>
</dbReference>
<dbReference type="InterPro" id="IPR038467">
    <property type="entry name" value="RF3_dom_3_sf"/>
</dbReference>
<dbReference type="GO" id="GO:0005525">
    <property type="term" value="F:GTP binding"/>
    <property type="evidence" value="ECO:0007669"/>
    <property type="project" value="UniProtKB-UniRule"/>
</dbReference>
<evidence type="ECO:0000256" key="1">
    <source>
        <dbReference type="ARBA" id="ARBA00004496"/>
    </source>
</evidence>
<keyword evidence="11" id="KW-1185">Reference proteome</keyword>
<dbReference type="InterPro" id="IPR009000">
    <property type="entry name" value="Transl_B-barrel_sf"/>
</dbReference>
<dbReference type="SUPFAM" id="SSF54980">
    <property type="entry name" value="EF-G C-terminal domain-like"/>
    <property type="match status" value="1"/>
</dbReference>
<dbReference type="PRINTS" id="PR00315">
    <property type="entry name" value="ELONGATNFCT"/>
</dbReference>
<keyword evidence="3 7" id="KW-0963">Cytoplasm</keyword>
<organism evidence="10 11">
    <name type="scientific">Parafannyhessea umbonata</name>
    <dbReference type="NCBI Taxonomy" id="604330"/>
    <lineage>
        <taxon>Bacteria</taxon>
        <taxon>Bacillati</taxon>
        <taxon>Actinomycetota</taxon>
        <taxon>Coriobacteriia</taxon>
        <taxon>Coriobacteriales</taxon>
        <taxon>Atopobiaceae</taxon>
        <taxon>Parafannyhessea</taxon>
    </lineage>
</organism>
<evidence type="ECO:0000313" key="11">
    <source>
        <dbReference type="Proteomes" id="UP000198528"/>
    </source>
</evidence>
<evidence type="ECO:0000313" key="10">
    <source>
        <dbReference type="EMBL" id="SDC39043.1"/>
    </source>
</evidence>
<dbReference type="InterPro" id="IPR032090">
    <property type="entry name" value="RF3_C"/>
</dbReference>
<dbReference type="SUPFAM" id="SSF52540">
    <property type="entry name" value="P-loop containing nucleoside triphosphate hydrolases"/>
    <property type="match status" value="1"/>
</dbReference>
<name>A0A1G6L7E2_9ACTN</name>
<dbReference type="PANTHER" id="PTHR43556">
    <property type="entry name" value="PEPTIDE CHAIN RELEASE FACTOR RF3"/>
    <property type="match status" value="1"/>
</dbReference>
<dbReference type="CDD" id="cd04169">
    <property type="entry name" value="RF3"/>
    <property type="match status" value="1"/>
</dbReference>
<dbReference type="Gene3D" id="2.40.30.10">
    <property type="entry name" value="Translation factors"/>
    <property type="match status" value="1"/>
</dbReference>
<dbReference type="GO" id="GO:0016150">
    <property type="term" value="F:translation release factor activity, codon nonspecific"/>
    <property type="evidence" value="ECO:0007669"/>
    <property type="project" value="TreeGrafter"/>
</dbReference>
<dbReference type="RefSeq" id="WP_090846628.1">
    <property type="nucleotide sequence ID" value="NZ_FMZL01000012.1"/>
</dbReference>
<dbReference type="EMBL" id="FMZL01000012">
    <property type="protein sequence ID" value="SDC39043.1"/>
    <property type="molecule type" value="Genomic_DNA"/>
</dbReference>
<comment type="similarity">
    <text evidence="2 7">Belongs to the TRAFAC class translation factor GTPase superfamily. Classic translation factor GTPase family. PrfC subfamily.</text>
</comment>
<dbReference type="STRING" id="604330.SAMN04489857_0104"/>
<dbReference type="Gene3D" id="3.40.50.300">
    <property type="entry name" value="P-loop containing nucleotide triphosphate hydrolases"/>
    <property type="match status" value="1"/>
</dbReference>
<dbReference type="AlphaFoldDB" id="A0A1G6L7E2"/>
<gene>
    <name evidence="7" type="primary">prfC</name>
    <name evidence="10" type="ORF">SAMN04487824_11229</name>
</gene>
<dbReference type="SUPFAM" id="SSF50447">
    <property type="entry name" value="Translation proteins"/>
    <property type="match status" value="1"/>
</dbReference>
<dbReference type="PROSITE" id="PS51722">
    <property type="entry name" value="G_TR_2"/>
    <property type="match status" value="1"/>
</dbReference>
<dbReference type="PROSITE" id="PS00301">
    <property type="entry name" value="G_TR_1"/>
    <property type="match status" value="1"/>
</dbReference>
<dbReference type="NCBIfam" id="NF001964">
    <property type="entry name" value="PRK00741.1"/>
    <property type="match status" value="1"/>
</dbReference>
<proteinExistence type="inferred from homology"/>
<dbReference type="Pfam" id="PF16658">
    <property type="entry name" value="RF3_C"/>
    <property type="match status" value="1"/>
</dbReference>
<feature type="domain" description="Tr-type G" evidence="9">
    <location>
        <begin position="9"/>
        <end position="280"/>
    </location>
</feature>
<dbReference type="InterPro" id="IPR053905">
    <property type="entry name" value="EF-G-like_DII"/>
</dbReference>
<dbReference type="GO" id="GO:0003924">
    <property type="term" value="F:GTPase activity"/>
    <property type="evidence" value="ECO:0007669"/>
    <property type="project" value="InterPro"/>
</dbReference>
<reference evidence="11" key="1">
    <citation type="submission" date="2016-10" db="EMBL/GenBank/DDBJ databases">
        <authorList>
            <person name="Varghese N."/>
            <person name="Submissions S."/>
        </authorList>
    </citation>
    <scope>NUCLEOTIDE SEQUENCE [LARGE SCALE GENOMIC DNA]</scope>
    <source>
        <strain evidence="11">DSM 22619</strain>
    </source>
</reference>
<evidence type="ECO:0000256" key="8">
    <source>
        <dbReference type="NCBIfam" id="TIGR00503"/>
    </source>
</evidence>
<dbReference type="InterPro" id="IPR041732">
    <property type="entry name" value="RF3_GTP-bd"/>
</dbReference>
<evidence type="ECO:0000256" key="7">
    <source>
        <dbReference type="HAMAP-Rule" id="MF_00072"/>
    </source>
</evidence>
<dbReference type="PANTHER" id="PTHR43556:SF2">
    <property type="entry name" value="PEPTIDE CHAIN RELEASE FACTOR RF3"/>
    <property type="match status" value="1"/>
</dbReference>
<dbReference type="InterPro" id="IPR031157">
    <property type="entry name" value="G_TR_CS"/>
</dbReference>
<evidence type="ECO:0000256" key="4">
    <source>
        <dbReference type="ARBA" id="ARBA00022741"/>
    </source>
</evidence>
<feature type="binding site" evidence="7">
    <location>
        <begin position="18"/>
        <end position="25"/>
    </location>
    <ligand>
        <name>GTP</name>
        <dbReference type="ChEBI" id="CHEBI:37565"/>
    </ligand>
</feature>
<dbReference type="GO" id="GO:0005829">
    <property type="term" value="C:cytosol"/>
    <property type="evidence" value="ECO:0007669"/>
    <property type="project" value="TreeGrafter"/>
</dbReference>
<feature type="binding site" evidence="7">
    <location>
        <begin position="86"/>
        <end position="90"/>
    </location>
    <ligand>
        <name>GTP</name>
        <dbReference type="ChEBI" id="CHEBI:37565"/>
    </ligand>
</feature>
<evidence type="ECO:0000259" key="9">
    <source>
        <dbReference type="PROSITE" id="PS51722"/>
    </source>
</evidence>
<dbReference type="InterPro" id="IPR005225">
    <property type="entry name" value="Small_GTP-bd"/>
</dbReference>
<dbReference type="InterPro" id="IPR027417">
    <property type="entry name" value="P-loop_NTPase"/>
</dbReference>
<dbReference type="NCBIfam" id="TIGR00503">
    <property type="entry name" value="prfC"/>
    <property type="match status" value="1"/>
</dbReference>
<evidence type="ECO:0000256" key="2">
    <source>
        <dbReference type="ARBA" id="ARBA00009978"/>
    </source>
</evidence>
<dbReference type="Proteomes" id="UP000198528">
    <property type="component" value="Unassembled WGS sequence"/>
</dbReference>
<dbReference type="NCBIfam" id="TIGR00231">
    <property type="entry name" value="small_GTP"/>
    <property type="match status" value="1"/>
</dbReference>
<dbReference type="Gene3D" id="3.30.70.3280">
    <property type="entry name" value="Peptide chain release factor 3, domain III"/>
    <property type="match status" value="1"/>
</dbReference>
<comment type="function">
    <text evidence="7">Increases the formation of ribosomal termination complexes and stimulates activities of RF-1 and RF-2. It binds guanine nucleotides and has strong preference for UGA stop codons. It may interact directly with the ribosome. The stimulation of RF-1 and RF-2 is significantly reduced by GTP and GDP, but not by GMP.</text>
</comment>
<dbReference type="InterPro" id="IPR000795">
    <property type="entry name" value="T_Tr_GTP-bd_dom"/>
</dbReference>
<keyword evidence="4 7" id="KW-0547">Nucleotide-binding</keyword>
<dbReference type="HAMAP" id="MF_00072">
    <property type="entry name" value="Rel_fac_3"/>
    <property type="match status" value="1"/>
</dbReference>
<evidence type="ECO:0000256" key="3">
    <source>
        <dbReference type="ARBA" id="ARBA00022490"/>
    </source>
</evidence>
<dbReference type="Pfam" id="PF00009">
    <property type="entry name" value="GTP_EFTU"/>
    <property type="match status" value="1"/>
</dbReference>
<dbReference type="GO" id="GO:0006449">
    <property type="term" value="P:regulation of translational termination"/>
    <property type="evidence" value="ECO:0007669"/>
    <property type="project" value="UniProtKB-UniRule"/>
</dbReference>
<accession>A0A1G6L7E2</accession>
<evidence type="ECO:0000256" key="5">
    <source>
        <dbReference type="ARBA" id="ARBA00022917"/>
    </source>
</evidence>
<feature type="binding site" evidence="7">
    <location>
        <begin position="140"/>
        <end position="143"/>
    </location>
    <ligand>
        <name>GTP</name>
        <dbReference type="ChEBI" id="CHEBI:37565"/>
    </ligand>
</feature>
<dbReference type="Pfam" id="PF22042">
    <property type="entry name" value="EF-G_D2"/>
    <property type="match status" value="1"/>
</dbReference>
<keyword evidence="5 7" id="KW-0648">Protein biosynthesis</keyword>
<dbReference type="InterPro" id="IPR004548">
    <property type="entry name" value="PrfC"/>
</dbReference>
<protein>
    <recommendedName>
        <fullName evidence="7 8">Peptide chain release factor 3</fullName>
        <shortName evidence="7">RF-3</shortName>
    </recommendedName>
</protein>